<feature type="transmembrane region" description="Helical" evidence="1">
    <location>
        <begin position="99"/>
        <end position="119"/>
    </location>
</feature>
<name>A0AAQ3Y8C1_9ENTE</name>
<keyword evidence="1" id="KW-0472">Membrane</keyword>
<feature type="transmembrane region" description="Helical" evidence="1">
    <location>
        <begin position="64"/>
        <end position="87"/>
    </location>
</feature>
<feature type="transmembrane region" description="Helical" evidence="1">
    <location>
        <begin position="12"/>
        <end position="32"/>
    </location>
</feature>
<feature type="transmembrane region" description="Helical" evidence="1">
    <location>
        <begin position="125"/>
        <end position="144"/>
    </location>
</feature>
<dbReference type="Proteomes" id="UP000194948">
    <property type="component" value="Chromosome"/>
</dbReference>
<dbReference type="EMBL" id="CP147244">
    <property type="protein sequence ID" value="WYK01796.1"/>
    <property type="molecule type" value="Genomic_DNA"/>
</dbReference>
<keyword evidence="1" id="KW-1133">Transmembrane helix</keyword>
<accession>A0AAQ3Y8C1</accession>
<evidence type="ECO:0000256" key="1">
    <source>
        <dbReference type="SAM" id="Phobius"/>
    </source>
</evidence>
<dbReference type="AlphaFoldDB" id="A0AAQ3Y8C1"/>
<evidence type="ECO:0000313" key="2">
    <source>
        <dbReference type="EMBL" id="WYK01796.1"/>
    </source>
</evidence>
<reference evidence="2" key="2">
    <citation type="submission" date="2024-03" db="EMBL/GenBank/DDBJ databases">
        <title>The Genome Sequence of Enterococcus sp. DIV0205d.</title>
        <authorList>
            <consortium name="The Broad Institute Genomics Platform"/>
            <consortium name="The Broad Institute Microbial Omics Core"/>
            <consortium name="The Broad Institute Genomic Center for Infectious Diseases"/>
            <person name="Earl A."/>
            <person name="Manson A."/>
            <person name="Gilmore M."/>
            <person name="Schwartman J."/>
            <person name="Shea T."/>
            <person name="Abouelleil A."/>
            <person name="Cao P."/>
            <person name="Chapman S."/>
            <person name="Cusick C."/>
            <person name="Young S."/>
            <person name="Neafsey D."/>
            <person name="Nusbaum C."/>
            <person name="Birren B."/>
        </authorList>
    </citation>
    <scope>NUCLEOTIDE SEQUENCE</scope>
    <source>
        <strain evidence="2">7F3_DIV0205</strain>
    </source>
</reference>
<reference evidence="2" key="1">
    <citation type="submission" date="2017-05" db="EMBL/GenBank/DDBJ databases">
        <authorList>
            <consortium name="The Broad Institute Genomics Platform"/>
            <consortium name="The Broad Institute Genomic Center for Infectious Diseases"/>
            <person name="Earl A."/>
            <person name="Manson A."/>
            <person name="Schwartman J."/>
            <person name="Gilmore M."/>
            <person name="Abouelleil A."/>
            <person name="Cao P."/>
            <person name="Chapman S."/>
            <person name="Cusick C."/>
            <person name="Shea T."/>
            <person name="Young S."/>
            <person name="Neafsey D."/>
            <person name="Nusbaum C."/>
            <person name="Birren B."/>
        </authorList>
    </citation>
    <scope>NUCLEOTIDE SEQUENCE</scope>
    <source>
        <strain evidence="2">7F3_DIV0205</strain>
    </source>
</reference>
<keyword evidence="3" id="KW-1185">Reference proteome</keyword>
<evidence type="ECO:0000313" key="3">
    <source>
        <dbReference type="Proteomes" id="UP000194948"/>
    </source>
</evidence>
<proteinExistence type="predicted"/>
<gene>
    <name evidence="2" type="ORF">A5821_002933</name>
</gene>
<protein>
    <submittedName>
        <fullName evidence="2">Uncharacterized protein</fullName>
    </submittedName>
</protein>
<keyword evidence="1" id="KW-0812">Transmembrane</keyword>
<dbReference type="RefSeq" id="WP_086315448.1">
    <property type="nucleotide sequence ID" value="NZ_CP147244.1"/>
</dbReference>
<sequence>MKDKRNYYQKYRGYYLGQLILLVGWITNFILFSRFYEGAIFYVDKNAKFIIQLLFIVNYYLSDVLTYLFVAFLLMTLNLFLLLMFYTKNKREGIKQKERTYSTIVFLAIIGISAITLLITIIWPLFLLLFIVSLTIVYIIYVITKSLYEEKDESYEENEMVKVEGPFQTREAAEEYTKEFLAHWTDYFANKGHKLAGSIKCDEKNEWYVEIIVQSIQ</sequence>
<organism evidence="2 3">
    <name type="scientific">Candidatus Enterococcus palustris</name>
    <dbReference type="NCBI Taxonomy" id="1834189"/>
    <lineage>
        <taxon>Bacteria</taxon>
        <taxon>Bacillati</taxon>
        <taxon>Bacillota</taxon>
        <taxon>Bacilli</taxon>
        <taxon>Lactobacillales</taxon>
        <taxon>Enterococcaceae</taxon>
        <taxon>Enterococcus</taxon>
    </lineage>
</organism>